<name>A0A5C7AT50_9FLAO</name>
<dbReference type="RefSeq" id="WP_146890105.1">
    <property type="nucleotide sequence ID" value="NZ_VORX01000002.1"/>
</dbReference>
<feature type="domain" description="DUF4296" evidence="1">
    <location>
        <begin position="25"/>
        <end position="106"/>
    </location>
</feature>
<organism evidence="2 3">
    <name type="scientific">Gelidibacter salicanalis</name>
    <dbReference type="NCBI Taxonomy" id="291193"/>
    <lineage>
        <taxon>Bacteria</taxon>
        <taxon>Pseudomonadati</taxon>
        <taxon>Bacteroidota</taxon>
        <taxon>Flavobacteriia</taxon>
        <taxon>Flavobacteriales</taxon>
        <taxon>Flavobacteriaceae</taxon>
        <taxon>Gelidibacter</taxon>
    </lineage>
</organism>
<comment type="caution">
    <text evidence="2">The sequence shown here is derived from an EMBL/GenBank/DDBJ whole genome shotgun (WGS) entry which is preliminary data.</text>
</comment>
<dbReference type="EMBL" id="VORX01000002">
    <property type="protein sequence ID" value="TXE09022.1"/>
    <property type="molecule type" value="Genomic_DNA"/>
</dbReference>
<evidence type="ECO:0000313" key="3">
    <source>
        <dbReference type="Proteomes" id="UP000321734"/>
    </source>
</evidence>
<evidence type="ECO:0000259" key="1">
    <source>
        <dbReference type="Pfam" id="PF14129"/>
    </source>
</evidence>
<dbReference type="PROSITE" id="PS51257">
    <property type="entry name" value="PROKAR_LIPOPROTEIN"/>
    <property type="match status" value="1"/>
</dbReference>
<proteinExistence type="predicted"/>
<dbReference type="Pfam" id="PF14129">
    <property type="entry name" value="DUF4296"/>
    <property type="match status" value="1"/>
</dbReference>
<dbReference type="AlphaFoldDB" id="A0A5C7AT50"/>
<gene>
    <name evidence="2" type="ORF">ES711_03550</name>
</gene>
<accession>A0A5C7AT50</accession>
<sequence>MKHLFYSLILVMVLGCSGIDKPKKPKNLISKDKMSEIMYDLYMLNAAKGINRKILEANGIMPLEYLYKKYSIDSLQFAESNTFYAYDSKAYSAIIEKVKKNLEKHKDLYETMNLAEQKTKDSINLANKKAKDTLKVKEPTLP</sequence>
<keyword evidence="3" id="KW-1185">Reference proteome</keyword>
<dbReference type="InterPro" id="IPR025381">
    <property type="entry name" value="DUF4296"/>
</dbReference>
<dbReference type="Proteomes" id="UP000321734">
    <property type="component" value="Unassembled WGS sequence"/>
</dbReference>
<reference evidence="2 3" key="1">
    <citation type="submission" date="2019-08" db="EMBL/GenBank/DDBJ databases">
        <title>Genome sequence of Gelidibacter salicanalis IC162T.</title>
        <authorList>
            <person name="Bowman J.P."/>
        </authorList>
    </citation>
    <scope>NUCLEOTIDE SEQUENCE [LARGE SCALE GENOMIC DNA]</scope>
    <source>
        <strain evidence="2 3">IC162</strain>
    </source>
</reference>
<dbReference type="OrthoDB" id="1525222at2"/>
<evidence type="ECO:0000313" key="2">
    <source>
        <dbReference type="EMBL" id="TXE09022.1"/>
    </source>
</evidence>
<protein>
    <submittedName>
        <fullName evidence="2">DUF4296 domain-containing protein</fullName>
    </submittedName>
</protein>